<dbReference type="OrthoDB" id="9809406at2"/>
<dbReference type="Pfam" id="PF10646">
    <property type="entry name" value="Germane"/>
    <property type="match status" value="2"/>
</dbReference>
<dbReference type="InterPro" id="IPR019606">
    <property type="entry name" value="GerMN"/>
</dbReference>
<name>A0A1M6NUI4_PARC5</name>
<feature type="domain" description="GerMN" evidence="1">
    <location>
        <begin position="82"/>
        <end position="174"/>
    </location>
</feature>
<sequence>MRRKKAIAIVVSACLVLSLVVWKGTSMLKTFLNKEEQQVPTLIESPEDDQNLRNTVLYYKDDKGFLVPVMRKIPWPEGKGIAKAAIRALVDNPANRKDMENIGLIPVIPANTEILGMSINDGLCKIDFTKDFLNYGNKEEEEAIVKSVIYTLTEFPTIEEVQIMIEGKYPDKLTYGLNLTTPLTRKDINYNGKGKGNGKVIVYYQGTVNGIENYFVPVTKDIEIAENESVTVLRTIEALIEGPDEDSGLFTVIPSTLEVKNVDIVDGVAYVNFSEEIKEIEDESIAQDIVKSIALTLSEYYENDVALDKVSIMADGKEIDFGNVTKKEPAAVPTFANEY</sequence>
<reference evidence="2 3" key="1">
    <citation type="submission" date="2016-11" db="EMBL/GenBank/DDBJ databases">
        <authorList>
            <person name="Jaros S."/>
            <person name="Januszkiewicz K."/>
            <person name="Wedrychowicz H."/>
        </authorList>
    </citation>
    <scope>NUCLEOTIDE SEQUENCE [LARGE SCALE GENOMIC DNA]</scope>
    <source>
        <strain evidence="2 3">DSM 15212</strain>
    </source>
</reference>
<dbReference type="SMART" id="SM00909">
    <property type="entry name" value="Germane"/>
    <property type="match status" value="2"/>
</dbReference>
<dbReference type="RefSeq" id="WP_073149230.1">
    <property type="nucleotide sequence ID" value="NZ_FRAG01000019.1"/>
</dbReference>
<evidence type="ECO:0000313" key="2">
    <source>
        <dbReference type="EMBL" id="SHJ99375.1"/>
    </source>
</evidence>
<dbReference type="EMBL" id="FRAG01000019">
    <property type="protein sequence ID" value="SHJ99375.1"/>
    <property type="molecule type" value="Genomic_DNA"/>
</dbReference>
<accession>A0A1M6NUI4</accession>
<evidence type="ECO:0000313" key="3">
    <source>
        <dbReference type="Proteomes" id="UP000184465"/>
    </source>
</evidence>
<dbReference type="Proteomes" id="UP000184465">
    <property type="component" value="Unassembled WGS sequence"/>
</dbReference>
<evidence type="ECO:0000259" key="1">
    <source>
        <dbReference type="SMART" id="SM00909"/>
    </source>
</evidence>
<proteinExistence type="predicted"/>
<protein>
    <submittedName>
        <fullName evidence="2">Germination protein M</fullName>
    </submittedName>
</protein>
<organism evidence="2 3">
    <name type="scientific">Paramaledivibacter caminithermalis (strain DSM 15212 / CIP 107654 / DViRD3)</name>
    <name type="common">Clostridium caminithermale</name>
    <dbReference type="NCBI Taxonomy" id="1121301"/>
    <lineage>
        <taxon>Bacteria</taxon>
        <taxon>Bacillati</taxon>
        <taxon>Bacillota</taxon>
        <taxon>Clostridia</taxon>
        <taxon>Peptostreptococcales</taxon>
        <taxon>Caminicellaceae</taxon>
        <taxon>Paramaledivibacter</taxon>
    </lineage>
</organism>
<feature type="domain" description="GerMN" evidence="1">
    <location>
        <begin position="232"/>
        <end position="323"/>
    </location>
</feature>
<keyword evidence="3" id="KW-1185">Reference proteome</keyword>
<dbReference type="STRING" id="1121301.SAMN02745912_01880"/>
<dbReference type="AlphaFoldDB" id="A0A1M6NUI4"/>
<gene>
    <name evidence="2" type="ORF">SAMN02745912_01880</name>
</gene>